<evidence type="ECO:0000256" key="1">
    <source>
        <dbReference type="ARBA" id="ARBA00022801"/>
    </source>
</evidence>
<dbReference type="InterPro" id="IPR001995">
    <property type="entry name" value="Peptidase_A2_cat"/>
</dbReference>
<dbReference type="InterPro" id="IPR001969">
    <property type="entry name" value="Aspartic_peptidase_AS"/>
</dbReference>
<feature type="region of interest" description="Disordered" evidence="2">
    <location>
        <begin position="1"/>
        <end position="24"/>
    </location>
</feature>
<reference evidence="4 5" key="2">
    <citation type="submission" date="2018-11" db="EMBL/GenBank/DDBJ databases">
        <authorList>
            <consortium name="Pathogen Informatics"/>
        </authorList>
    </citation>
    <scope>NUCLEOTIDE SEQUENCE [LARGE SCALE GENOMIC DNA]</scope>
    <source>
        <strain evidence="4 5">Egypt</strain>
    </source>
</reference>
<protein>
    <submittedName>
        <fullName evidence="6">Peptidase A2 domain-containing protein</fullName>
    </submittedName>
</protein>
<evidence type="ECO:0000256" key="2">
    <source>
        <dbReference type="SAM" id="MobiDB-lite"/>
    </source>
</evidence>
<dbReference type="OrthoDB" id="6276451at2759"/>
<evidence type="ECO:0000259" key="3">
    <source>
        <dbReference type="PROSITE" id="PS50175"/>
    </source>
</evidence>
<keyword evidence="1" id="KW-0378">Hydrolase</keyword>
<reference evidence="6" key="1">
    <citation type="submission" date="2016-06" db="UniProtKB">
        <authorList>
            <consortium name="WormBaseParasite"/>
        </authorList>
    </citation>
    <scope>IDENTIFICATION</scope>
</reference>
<dbReference type="PROSITE" id="PS50175">
    <property type="entry name" value="ASP_PROT_RETROV"/>
    <property type="match status" value="1"/>
</dbReference>
<dbReference type="SUPFAM" id="SSF50630">
    <property type="entry name" value="Acid proteases"/>
    <property type="match status" value="1"/>
</dbReference>
<dbReference type="GO" id="GO:0004190">
    <property type="term" value="F:aspartic-type endopeptidase activity"/>
    <property type="evidence" value="ECO:0007669"/>
    <property type="project" value="InterPro"/>
</dbReference>
<dbReference type="GO" id="GO:0006508">
    <property type="term" value="P:proteolysis"/>
    <property type="evidence" value="ECO:0007669"/>
    <property type="project" value="InterPro"/>
</dbReference>
<dbReference type="Proteomes" id="UP000272942">
    <property type="component" value="Unassembled WGS sequence"/>
</dbReference>
<name>A0A183A241_9TREM</name>
<gene>
    <name evidence="4" type="ORF">ECPE_LOCUS1026</name>
</gene>
<proteinExistence type="predicted"/>
<dbReference type="PROSITE" id="PS00141">
    <property type="entry name" value="ASP_PROTEASE"/>
    <property type="match status" value="1"/>
</dbReference>
<dbReference type="AlphaFoldDB" id="A0A183A241"/>
<organism evidence="6">
    <name type="scientific">Echinostoma caproni</name>
    <dbReference type="NCBI Taxonomy" id="27848"/>
    <lineage>
        <taxon>Eukaryota</taxon>
        <taxon>Metazoa</taxon>
        <taxon>Spiralia</taxon>
        <taxon>Lophotrochozoa</taxon>
        <taxon>Platyhelminthes</taxon>
        <taxon>Trematoda</taxon>
        <taxon>Digenea</taxon>
        <taxon>Plagiorchiida</taxon>
        <taxon>Echinostomata</taxon>
        <taxon>Echinostomatoidea</taxon>
        <taxon>Echinostomatidae</taxon>
        <taxon>Echinostoma</taxon>
    </lineage>
</organism>
<keyword evidence="5" id="KW-1185">Reference proteome</keyword>
<accession>A0A183A241</accession>
<dbReference type="WBParaSite" id="ECPE_0000102601-mRNA-1">
    <property type="protein sequence ID" value="ECPE_0000102601-mRNA-1"/>
    <property type="gene ID" value="ECPE_0000102601"/>
</dbReference>
<evidence type="ECO:0000313" key="4">
    <source>
        <dbReference type="EMBL" id="VDP32186.1"/>
    </source>
</evidence>
<feature type="domain" description="Peptidase A2" evidence="3">
    <location>
        <begin position="42"/>
        <end position="56"/>
    </location>
</feature>
<evidence type="ECO:0000313" key="5">
    <source>
        <dbReference type="Proteomes" id="UP000272942"/>
    </source>
</evidence>
<dbReference type="InterPro" id="IPR021109">
    <property type="entry name" value="Peptidase_aspartic_dom_sf"/>
</dbReference>
<sequence>MTSNLAQFPVGKLDSRPAQATTVSGSPQQSRLFFVTDRHTGIRFLVDTGAQVSVIRPRPADLHRLSTVELVAAGLTL</sequence>
<evidence type="ECO:0000313" key="6">
    <source>
        <dbReference type="WBParaSite" id="ECPE_0000102601-mRNA-1"/>
    </source>
</evidence>
<dbReference type="EMBL" id="UZAN01004761">
    <property type="protein sequence ID" value="VDP32186.1"/>
    <property type="molecule type" value="Genomic_DNA"/>
</dbReference>